<accession>A0A3L9DU35</accession>
<organism evidence="5 6">
    <name type="scientific">Streptococcus hillyeri</name>
    <dbReference type="NCBI Taxonomy" id="2282420"/>
    <lineage>
        <taxon>Bacteria</taxon>
        <taxon>Bacillati</taxon>
        <taxon>Bacillota</taxon>
        <taxon>Bacilli</taxon>
        <taxon>Lactobacillales</taxon>
        <taxon>Streptococcaceae</taxon>
        <taxon>Streptococcus</taxon>
    </lineage>
</organism>
<dbReference type="PRINTS" id="PR00502">
    <property type="entry name" value="NUDIXFAMILY"/>
</dbReference>
<dbReference type="AlphaFoldDB" id="A0A3L9DU35"/>
<evidence type="ECO:0000313" key="5">
    <source>
        <dbReference type="EMBL" id="RLY02682.1"/>
    </source>
</evidence>
<reference evidence="5 6" key="1">
    <citation type="submission" date="2018-10" db="EMBL/GenBank/DDBJ databases">
        <title>Streptococcus hillyeri sp. nov., isolated from equine tracheal sample.</title>
        <authorList>
            <person name="Macfadyen A.C."/>
            <person name="Waller A."/>
            <person name="Paterson G.K."/>
        </authorList>
    </citation>
    <scope>NUCLEOTIDE SEQUENCE [LARGE SCALE GENOMIC DNA]</scope>
    <source>
        <strain evidence="5 6">28462</strain>
    </source>
</reference>
<dbReference type="PROSITE" id="PS51462">
    <property type="entry name" value="NUDIX"/>
    <property type="match status" value="1"/>
</dbReference>
<comment type="similarity">
    <text evidence="3">Belongs to the Nudix hydrolase family.</text>
</comment>
<dbReference type="GO" id="GO:0016787">
    <property type="term" value="F:hydrolase activity"/>
    <property type="evidence" value="ECO:0007669"/>
    <property type="project" value="UniProtKB-KW"/>
</dbReference>
<dbReference type="OrthoDB" id="9008185at2"/>
<dbReference type="Pfam" id="PF00293">
    <property type="entry name" value="NUDIX"/>
    <property type="match status" value="1"/>
</dbReference>
<dbReference type="EMBL" id="RCVM01000013">
    <property type="protein sequence ID" value="RLY02682.1"/>
    <property type="molecule type" value="Genomic_DNA"/>
</dbReference>
<dbReference type="PROSITE" id="PS00893">
    <property type="entry name" value="NUDIX_BOX"/>
    <property type="match status" value="1"/>
</dbReference>
<comment type="caution">
    <text evidence="5">The sequence shown here is derived from an EMBL/GenBank/DDBJ whole genome shotgun (WGS) entry which is preliminary data.</text>
</comment>
<dbReference type="PANTHER" id="PTHR43046:SF14">
    <property type="entry name" value="MUTT_NUDIX FAMILY PROTEIN"/>
    <property type="match status" value="1"/>
</dbReference>
<dbReference type="InterPro" id="IPR020476">
    <property type="entry name" value="Nudix_hydrolase"/>
</dbReference>
<dbReference type="Gene3D" id="3.90.79.10">
    <property type="entry name" value="Nucleoside Triphosphate Pyrophosphohydrolase"/>
    <property type="match status" value="1"/>
</dbReference>
<dbReference type="InterPro" id="IPR000086">
    <property type="entry name" value="NUDIX_hydrolase_dom"/>
</dbReference>
<feature type="domain" description="Nudix hydrolase" evidence="4">
    <location>
        <begin position="5"/>
        <end position="132"/>
    </location>
</feature>
<protein>
    <submittedName>
        <fullName evidence="5">8-oxo-dGTP diphosphatase</fullName>
    </submittedName>
</protein>
<evidence type="ECO:0000256" key="2">
    <source>
        <dbReference type="ARBA" id="ARBA00022801"/>
    </source>
</evidence>
<gene>
    <name evidence="5" type="ORF">EAF07_07185</name>
</gene>
<evidence type="ECO:0000256" key="1">
    <source>
        <dbReference type="ARBA" id="ARBA00001946"/>
    </source>
</evidence>
<evidence type="ECO:0000256" key="3">
    <source>
        <dbReference type="RuleBase" id="RU003476"/>
    </source>
</evidence>
<evidence type="ECO:0000259" key="4">
    <source>
        <dbReference type="PROSITE" id="PS51462"/>
    </source>
</evidence>
<sequence>MPRREQAIITNMCLIEDGQGNLVMQRRDPNRYRWSGWSLPGGHVEHQESLHDAVIREIFEETGLTISQPKLVGVKHWQTQNDERYLVFCYKASHYSGELQSSEEGEVAWISRQELPQLDLAYDILAMLRLFDEENLSEFYYPPEKENGDWVKRFY</sequence>
<dbReference type="InterPro" id="IPR020084">
    <property type="entry name" value="NUDIX_hydrolase_CS"/>
</dbReference>
<keyword evidence="6" id="KW-1185">Reference proteome</keyword>
<dbReference type="PANTHER" id="PTHR43046">
    <property type="entry name" value="GDP-MANNOSE MANNOSYL HYDROLASE"/>
    <property type="match status" value="1"/>
</dbReference>
<evidence type="ECO:0000313" key="6">
    <source>
        <dbReference type="Proteomes" id="UP000279194"/>
    </source>
</evidence>
<dbReference type="Proteomes" id="UP000279194">
    <property type="component" value="Unassembled WGS sequence"/>
</dbReference>
<name>A0A3L9DU35_9STRE</name>
<keyword evidence="2 3" id="KW-0378">Hydrolase</keyword>
<proteinExistence type="inferred from homology"/>
<dbReference type="InterPro" id="IPR015797">
    <property type="entry name" value="NUDIX_hydrolase-like_dom_sf"/>
</dbReference>
<comment type="cofactor">
    <cofactor evidence="1">
        <name>Mg(2+)</name>
        <dbReference type="ChEBI" id="CHEBI:18420"/>
    </cofactor>
</comment>
<dbReference type="RefSeq" id="WP_121835900.1">
    <property type="nucleotide sequence ID" value="NZ_RCVM01000013.1"/>
</dbReference>
<dbReference type="CDD" id="cd18875">
    <property type="entry name" value="NUDIX_Hydrolase"/>
    <property type="match status" value="1"/>
</dbReference>
<dbReference type="SUPFAM" id="SSF55811">
    <property type="entry name" value="Nudix"/>
    <property type="match status" value="1"/>
</dbReference>